<name>A0AAD4XA61_9MAGN</name>
<dbReference type="EMBL" id="JAJJMB010012638">
    <property type="protein sequence ID" value="KAI3875001.1"/>
    <property type="molecule type" value="Genomic_DNA"/>
</dbReference>
<dbReference type="Proteomes" id="UP001202328">
    <property type="component" value="Unassembled WGS sequence"/>
</dbReference>
<sequence length="85" mass="9521">MGRLVDNRGWLLKGSFASKSFEGILQSFTVCRIVVERFVLDLVVGILTEQTISVKHQHTLSTSNNTTNMCISSIQPTPLSKVRRE</sequence>
<accession>A0AAD4XA61</accession>
<keyword evidence="2" id="KW-1185">Reference proteome</keyword>
<reference evidence="1" key="1">
    <citation type="submission" date="2022-04" db="EMBL/GenBank/DDBJ databases">
        <title>A functionally conserved STORR gene fusion in Papaver species that diverged 16.8 million years ago.</title>
        <authorList>
            <person name="Catania T."/>
        </authorList>
    </citation>
    <scope>NUCLEOTIDE SEQUENCE</scope>
    <source>
        <strain evidence="1">S-188037</strain>
    </source>
</reference>
<dbReference type="AlphaFoldDB" id="A0AAD4XA61"/>
<comment type="caution">
    <text evidence="1">The sequence shown here is derived from an EMBL/GenBank/DDBJ whole genome shotgun (WGS) entry which is preliminary data.</text>
</comment>
<proteinExistence type="predicted"/>
<organism evidence="1 2">
    <name type="scientific">Papaver atlanticum</name>
    <dbReference type="NCBI Taxonomy" id="357466"/>
    <lineage>
        <taxon>Eukaryota</taxon>
        <taxon>Viridiplantae</taxon>
        <taxon>Streptophyta</taxon>
        <taxon>Embryophyta</taxon>
        <taxon>Tracheophyta</taxon>
        <taxon>Spermatophyta</taxon>
        <taxon>Magnoliopsida</taxon>
        <taxon>Ranunculales</taxon>
        <taxon>Papaveraceae</taxon>
        <taxon>Papaveroideae</taxon>
        <taxon>Papaver</taxon>
    </lineage>
</organism>
<evidence type="ECO:0000313" key="2">
    <source>
        <dbReference type="Proteomes" id="UP001202328"/>
    </source>
</evidence>
<protein>
    <submittedName>
        <fullName evidence="1">Uncharacterized protein</fullName>
    </submittedName>
</protein>
<evidence type="ECO:0000313" key="1">
    <source>
        <dbReference type="EMBL" id="KAI3875001.1"/>
    </source>
</evidence>
<gene>
    <name evidence="1" type="ORF">MKW98_019574</name>
</gene>